<gene>
    <name evidence="2" type="ORF">g.10973</name>
</gene>
<accession>A0A1B6LFJ3</accession>
<name>A0A1B6LFJ3_9HEMI</name>
<dbReference type="AlphaFoldDB" id="A0A1B6LFJ3"/>
<protein>
    <submittedName>
        <fullName evidence="2">Uncharacterized protein</fullName>
    </submittedName>
</protein>
<reference evidence="2" key="1">
    <citation type="submission" date="2015-11" db="EMBL/GenBank/DDBJ databases">
        <title>De novo transcriptome assembly of four potential Pierce s Disease insect vectors from Arizona vineyards.</title>
        <authorList>
            <person name="Tassone E.E."/>
        </authorList>
    </citation>
    <scope>NUCLEOTIDE SEQUENCE</scope>
</reference>
<organism evidence="2">
    <name type="scientific">Graphocephala atropunctata</name>
    <dbReference type="NCBI Taxonomy" id="36148"/>
    <lineage>
        <taxon>Eukaryota</taxon>
        <taxon>Metazoa</taxon>
        <taxon>Ecdysozoa</taxon>
        <taxon>Arthropoda</taxon>
        <taxon>Hexapoda</taxon>
        <taxon>Insecta</taxon>
        <taxon>Pterygota</taxon>
        <taxon>Neoptera</taxon>
        <taxon>Paraneoptera</taxon>
        <taxon>Hemiptera</taxon>
        <taxon>Auchenorrhyncha</taxon>
        <taxon>Membracoidea</taxon>
        <taxon>Cicadellidae</taxon>
        <taxon>Cicadellinae</taxon>
        <taxon>Cicadellini</taxon>
        <taxon>Graphocephala</taxon>
    </lineage>
</organism>
<evidence type="ECO:0000313" key="2">
    <source>
        <dbReference type="EMBL" id="JAT22344.1"/>
    </source>
</evidence>
<feature type="compositionally biased region" description="Basic and acidic residues" evidence="1">
    <location>
        <begin position="31"/>
        <end position="43"/>
    </location>
</feature>
<feature type="non-terminal residue" evidence="2">
    <location>
        <position position="1"/>
    </location>
</feature>
<proteinExistence type="predicted"/>
<evidence type="ECO:0000256" key="1">
    <source>
        <dbReference type="SAM" id="MobiDB-lite"/>
    </source>
</evidence>
<dbReference type="EMBL" id="GEBQ01017633">
    <property type="protein sequence ID" value="JAT22344.1"/>
    <property type="molecule type" value="Transcribed_RNA"/>
</dbReference>
<feature type="non-terminal residue" evidence="2">
    <location>
        <position position="125"/>
    </location>
</feature>
<feature type="region of interest" description="Disordered" evidence="1">
    <location>
        <begin position="19"/>
        <end position="44"/>
    </location>
</feature>
<sequence>FFLVFKLKITNISFPSSPKFSVHTKMSGRKSKNDSTHKQDPRDLLTVPKERHYRVKNIVLGHLLKYKKDLSDVQNKGFKPMELTLTEEEKAALALEMDKEVEDTPEVSDQRTQLVSIVHDLVDNI</sequence>